<evidence type="ECO:0000259" key="2">
    <source>
        <dbReference type="Pfam" id="PF05699"/>
    </source>
</evidence>
<evidence type="ECO:0000313" key="4">
    <source>
        <dbReference type="Proteomes" id="UP000257200"/>
    </source>
</evidence>
<reference evidence="3" key="2">
    <citation type="submission" date="2025-09" db="UniProtKB">
        <authorList>
            <consortium name="Ensembl"/>
        </authorList>
    </citation>
    <scope>IDENTIFICATION</scope>
</reference>
<evidence type="ECO:0000313" key="3">
    <source>
        <dbReference type="Ensembl" id="ENSAPOP00000000257.1"/>
    </source>
</evidence>
<feature type="domain" description="HAT C-terminal dimerisation" evidence="2">
    <location>
        <begin position="495"/>
        <end position="540"/>
    </location>
</feature>
<dbReference type="STRING" id="80966.ENSAPOP00000000257"/>
<dbReference type="PANTHER" id="PTHR46880:SF8">
    <property type="entry name" value="E3 SUMO-PROTEIN LIGASE KIAA1586"/>
    <property type="match status" value="1"/>
</dbReference>
<sequence length="581" mass="65510">MCPVKTQDNRLTDLQANPVSEEQPASSNVSALASEDVASDSLIARDVNNSDIRQEWPDCWSNDQIRYFCSQNEWLISKDKRLGCKVCSKVSFLATQTQQGLRLSHEWTTCLISAFGADKATQLLSLRKKIKEHRDSKSHMKAAEIEKMSSCNEIQKHIQDMHKTEHETSCRVFPTANKIGKHGRPFTDMPADVRLQELNGVKMGRVLHSNNTYEEKSDEIVKNRRKLCMLIDESTTISGKSVLVVCLQSAVANAEPDTIFFDLVELDGTTANDVTEKLPACLHKNGFNDHFLDECFVAFLCDGASVMLGRRAGVAAQLCARFPNLFVWHCSNHRLELAVGDVHKEVILSVRWVASSERTVKAVWESYKTLQGHFSSPASDGLNDVLTSVSFVLNLGVMYDALIELSDLSRLLQKRDMTIVKINTAQFFRSMAENIKYIKALQPDTWPEGELDIQHGDEEVLRLCDRLKVEMRRSIQGFREYKELRGSQTPEALKPLLKAVHTIAVSTSECERAFSCMNNILTDKRNSLGLTRLSNLIFLKCAFVSHAEFPPCFCAFTIKSVRGAHIRSWSGWLEHTKMKDG</sequence>
<dbReference type="Proteomes" id="UP000257200">
    <property type="component" value="Unplaced"/>
</dbReference>
<dbReference type="Ensembl" id="ENSAPOT00000017169.1">
    <property type="protein sequence ID" value="ENSAPOP00000000257.1"/>
    <property type="gene ID" value="ENSAPOG00000001458.1"/>
</dbReference>
<feature type="region of interest" description="Disordered" evidence="1">
    <location>
        <begin position="1"/>
        <end position="33"/>
    </location>
</feature>
<name>A0A3Q1EBR5_9TELE</name>
<keyword evidence="4" id="KW-1185">Reference proteome</keyword>
<dbReference type="InterPro" id="IPR012337">
    <property type="entry name" value="RNaseH-like_sf"/>
</dbReference>
<dbReference type="GO" id="GO:0046983">
    <property type="term" value="F:protein dimerization activity"/>
    <property type="evidence" value="ECO:0007669"/>
    <property type="project" value="InterPro"/>
</dbReference>
<dbReference type="AlphaFoldDB" id="A0A3Q1EBR5"/>
<dbReference type="GeneTree" id="ENSGT00940000162903"/>
<dbReference type="SUPFAM" id="SSF53098">
    <property type="entry name" value="Ribonuclease H-like"/>
    <property type="match status" value="1"/>
</dbReference>
<accession>A0A3Q1EBR5</accession>
<evidence type="ECO:0000256" key="1">
    <source>
        <dbReference type="SAM" id="MobiDB-lite"/>
    </source>
</evidence>
<protein>
    <recommendedName>
        <fullName evidence="2">HAT C-terminal dimerisation domain-containing protein</fullName>
    </recommendedName>
</protein>
<dbReference type="Pfam" id="PF05699">
    <property type="entry name" value="Dimer_Tnp_hAT"/>
    <property type="match status" value="1"/>
</dbReference>
<reference evidence="3" key="1">
    <citation type="submission" date="2025-08" db="UniProtKB">
        <authorList>
            <consortium name="Ensembl"/>
        </authorList>
    </citation>
    <scope>IDENTIFICATION</scope>
</reference>
<organism evidence="3 4">
    <name type="scientific">Acanthochromis polyacanthus</name>
    <name type="common">spiny chromis</name>
    <dbReference type="NCBI Taxonomy" id="80966"/>
    <lineage>
        <taxon>Eukaryota</taxon>
        <taxon>Metazoa</taxon>
        <taxon>Chordata</taxon>
        <taxon>Craniata</taxon>
        <taxon>Vertebrata</taxon>
        <taxon>Euteleostomi</taxon>
        <taxon>Actinopterygii</taxon>
        <taxon>Neopterygii</taxon>
        <taxon>Teleostei</taxon>
        <taxon>Neoteleostei</taxon>
        <taxon>Acanthomorphata</taxon>
        <taxon>Ovalentaria</taxon>
        <taxon>Pomacentridae</taxon>
        <taxon>Acanthochromis</taxon>
    </lineage>
</organism>
<dbReference type="InterPro" id="IPR008906">
    <property type="entry name" value="HATC_C_dom"/>
</dbReference>
<dbReference type="InParanoid" id="A0A3Q1EBR5"/>
<feature type="compositionally biased region" description="Polar residues" evidence="1">
    <location>
        <begin position="12"/>
        <end position="31"/>
    </location>
</feature>
<dbReference type="PANTHER" id="PTHR46880">
    <property type="entry name" value="RAS-ASSOCIATING DOMAIN-CONTAINING PROTEIN"/>
    <property type="match status" value="1"/>
</dbReference>
<proteinExistence type="predicted"/>